<feature type="region of interest" description="Disordered" evidence="1">
    <location>
        <begin position="27"/>
        <end position="53"/>
    </location>
</feature>
<protein>
    <submittedName>
        <fullName evidence="3">Uncharacterized protein</fullName>
    </submittedName>
</protein>
<keyword evidence="2" id="KW-1185">Reference proteome</keyword>
<proteinExistence type="predicted"/>
<dbReference type="WBParaSite" id="PDA_v2.g22927.t1">
    <property type="protein sequence ID" value="PDA_v2.g22927.t1"/>
    <property type="gene ID" value="PDA_v2.g22927"/>
</dbReference>
<organism evidence="2 3">
    <name type="scientific">Panagrolaimus davidi</name>
    <dbReference type="NCBI Taxonomy" id="227884"/>
    <lineage>
        <taxon>Eukaryota</taxon>
        <taxon>Metazoa</taxon>
        <taxon>Ecdysozoa</taxon>
        <taxon>Nematoda</taxon>
        <taxon>Chromadorea</taxon>
        <taxon>Rhabditida</taxon>
        <taxon>Tylenchina</taxon>
        <taxon>Panagrolaimomorpha</taxon>
        <taxon>Panagrolaimoidea</taxon>
        <taxon>Panagrolaimidae</taxon>
        <taxon>Panagrolaimus</taxon>
    </lineage>
</organism>
<feature type="compositionally biased region" description="Polar residues" evidence="1">
    <location>
        <begin position="27"/>
        <end position="45"/>
    </location>
</feature>
<evidence type="ECO:0000313" key="3">
    <source>
        <dbReference type="WBParaSite" id="PDA_v2.g22927.t1"/>
    </source>
</evidence>
<name>A0A914PX55_9BILA</name>
<accession>A0A914PX55</accession>
<reference evidence="3" key="1">
    <citation type="submission" date="2022-11" db="UniProtKB">
        <authorList>
            <consortium name="WormBaseParasite"/>
        </authorList>
    </citation>
    <scope>IDENTIFICATION</scope>
</reference>
<evidence type="ECO:0000256" key="1">
    <source>
        <dbReference type="SAM" id="MobiDB-lite"/>
    </source>
</evidence>
<dbReference type="Proteomes" id="UP000887578">
    <property type="component" value="Unplaced"/>
</dbReference>
<dbReference type="AlphaFoldDB" id="A0A914PX55"/>
<sequence>MSSDNTNKAVIGNDPAFAVDNDLNEEISSGFNTTSESKTDNSTNDGAVASDDSTFGAKRQPLAVLQQLVLELGDSVIYDKDPASHGTFCSGDAEVKLTTNIYDLKTKANNVYIYHINMEKWFDTGRLAGQHYPVVDLRRRTSNYATLQNRQLQQKLLAAFMVKYPTVFGQDCDNFCFDFGNTLYSLVELNNFDISMSLDPAETRAAIDRVYKTTLTVKKPQDNVFNIRNVSLHP</sequence>
<evidence type="ECO:0000313" key="2">
    <source>
        <dbReference type="Proteomes" id="UP000887578"/>
    </source>
</evidence>